<reference evidence="3" key="1">
    <citation type="submission" date="2021-07" db="EMBL/GenBank/DDBJ databases">
        <authorList>
            <person name="Durling M."/>
        </authorList>
    </citation>
    <scope>NUCLEOTIDE SEQUENCE</scope>
</reference>
<proteinExistence type="predicted"/>
<keyword evidence="4" id="KW-1185">Reference proteome</keyword>
<dbReference type="AlphaFoldDB" id="A0A9N9M035"/>
<dbReference type="Proteomes" id="UP000701801">
    <property type="component" value="Unassembled WGS sequence"/>
</dbReference>
<feature type="region of interest" description="Disordered" evidence="1">
    <location>
        <begin position="398"/>
        <end position="426"/>
    </location>
</feature>
<evidence type="ECO:0000259" key="2">
    <source>
        <dbReference type="Pfam" id="PF08450"/>
    </source>
</evidence>
<dbReference type="OrthoDB" id="423498at2759"/>
<evidence type="ECO:0000313" key="4">
    <source>
        <dbReference type="Proteomes" id="UP000701801"/>
    </source>
</evidence>
<dbReference type="PANTHER" id="PTHR47064:SF2">
    <property type="entry name" value="SMP-30_GLUCONOLACTONASE_LRE-LIKE REGION DOMAIN-CONTAINING PROTEIN-RELATED"/>
    <property type="match status" value="1"/>
</dbReference>
<name>A0A9N9M035_9HELO</name>
<dbReference type="InterPro" id="IPR052988">
    <property type="entry name" value="Oryzine_lactonohydrolase"/>
</dbReference>
<evidence type="ECO:0000256" key="1">
    <source>
        <dbReference type="SAM" id="MobiDB-lite"/>
    </source>
</evidence>
<dbReference type="Pfam" id="PF08450">
    <property type="entry name" value="SGL"/>
    <property type="match status" value="1"/>
</dbReference>
<dbReference type="InterPro" id="IPR011042">
    <property type="entry name" value="6-blade_b-propeller_TolB-like"/>
</dbReference>
<sequence length="426" mass="47718">MTTVSITDIQVLPLEVKIADRIAESNGSIQFVSQLKYQSPQLTSYRPFESPPTSDTLTIIQYTPELRSLIGPSPTHSLLLSTLTTSKNPFFHEACVYLPRTDELYLTSNLLQSSSASLYPTILISRLRLTRSPSSLLPNTIAKLDWAKLRPPPGIDMPNGGTAYREGILFCAQGSVVPGTGGIYYMPRTAPPQALVKGWYGREFNSVNDVVVTRDGGIWFTDPCYGFEQGFRRRPELPNQVYRFEPSTGECRVVAGEWERCCGICFSPDERRCYVTDTGMVHGDGTRDLMRPATIYVFDVVYEGGQPFLKGRRTFAFPTRGVPDGVRCDEQGNVYAGTGAGLEIWNEGGCLLGRIDVPGGKGIANFGFGKEGEIFLCGEQRLWVVHLDGGKVEERRRVEEEERRRVEREREEEAERRRVMEESEVD</sequence>
<dbReference type="SUPFAM" id="SSF63829">
    <property type="entry name" value="Calcium-dependent phosphotriesterase"/>
    <property type="match status" value="1"/>
</dbReference>
<accession>A0A9N9M035</accession>
<dbReference type="Gene3D" id="2.120.10.30">
    <property type="entry name" value="TolB, C-terminal domain"/>
    <property type="match status" value="1"/>
</dbReference>
<dbReference type="PANTHER" id="PTHR47064">
    <property type="entry name" value="PUTATIVE (AFU_ORTHOLOGUE AFUA_1G08990)-RELATED"/>
    <property type="match status" value="1"/>
</dbReference>
<dbReference type="InterPro" id="IPR013658">
    <property type="entry name" value="SGL"/>
</dbReference>
<organism evidence="3 4">
    <name type="scientific">Hymenoscyphus albidus</name>
    <dbReference type="NCBI Taxonomy" id="595503"/>
    <lineage>
        <taxon>Eukaryota</taxon>
        <taxon>Fungi</taxon>
        <taxon>Dikarya</taxon>
        <taxon>Ascomycota</taxon>
        <taxon>Pezizomycotina</taxon>
        <taxon>Leotiomycetes</taxon>
        <taxon>Helotiales</taxon>
        <taxon>Helotiaceae</taxon>
        <taxon>Hymenoscyphus</taxon>
    </lineage>
</organism>
<dbReference type="EMBL" id="CAJVRM010000495">
    <property type="protein sequence ID" value="CAG8981577.1"/>
    <property type="molecule type" value="Genomic_DNA"/>
</dbReference>
<evidence type="ECO:0000313" key="3">
    <source>
        <dbReference type="EMBL" id="CAG8981577.1"/>
    </source>
</evidence>
<comment type="caution">
    <text evidence="3">The sequence shown here is derived from an EMBL/GenBank/DDBJ whole genome shotgun (WGS) entry which is preliminary data.</text>
</comment>
<gene>
    <name evidence="3" type="ORF">HYALB_00009998</name>
</gene>
<feature type="domain" description="SMP-30/Gluconolactonase/LRE-like region" evidence="2">
    <location>
        <begin position="176"/>
        <end position="370"/>
    </location>
</feature>
<protein>
    <recommendedName>
        <fullName evidence="2">SMP-30/Gluconolactonase/LRE-like region domain-containing protein</fullName>
    </recommendedName>
</protein>